<dbReference type="EMBL" id="CP002360">
    <property type="protein sequence ID" value="AEE96860.1"/>
    <property type="molecule type" value="Genomic_DNA"/>
</dbReference>
<feature type="signal peptide" evidence="7">
    <location>
        <begin position="1"/>
        <end position="23"/>
    </location>
</feature>
<organism evidence="11 12">
    <name type="scientific">Mahella australiensis (strain DSM 15567 / CIP 107919 / 50-1 BON)</name>
    <dbReference type="NCBI Taxonomy" id="697281"/>
    <lineage>
        <taxon>Bacteria</taxon>
        <taxon>Bacillati</taxon>
        <taxon>Bacillota</taxon>
        <taxon>Clostridia</taxon>
        <taxon>Thermoanaerobacterales</taxon>
        <taxon>Thermoanaerobacterales Family IV. Incertae Sedis</taxon>
        <taxon>Mahella</taxon>
    </lineage>
</organism>
<evidence type="ECO:0000256" key="5">
    <source>
        <dbReference type="ARBA" id="ARBA00058766"/>
    </source>
</evidence>
<evidence type="ECO:0000256" key="4">
    <source>
        <dbReference type="ARBA" id="ARBA00043263"/>
    </source>
</evidence>
<dbReference type="PRINTS" id="PR01490">
    <property type="entry name" value="RTXTOXIND"/>
</dbReference>
<dbReference type="NCBIfam" id="TIGR01730">
    <property type="entry name" value="RND_mfp"/>
    <property type="match status" value="1"/>
</dbReference>
<comment type="similarity">
    <text evidence="1">Belongs to the membrane fusion protein (MFP) (TC 8.A.1) family.</text>
</comment>
<keyword evidence="6" id="KW-0175">Coiled coil</keyword>
<dbReference type="InterPro" id="IPR058792">
    <property type="entry name" value="Beta-barrel_RND_2"/>
</dbReference>
<dbReference type="Pfam" id="PF25989">
    <property type="entry name" value="YknX_C"/>
    <property type="match status" value="1"/>
</dbReference>
<feature type="coiled-coil region" evidence="6">
    <location>
        <begin position="109"/>
        <end position="249"/>
    </location>
</feature>
<dbReference type="eggNOG" id="COG0845">
    <property type="taxonomic scope" value="Bacteria"/>
</dbReference>
<evidence type="ECO:0000256" key="1">
    <source>
        <dbReference type="ARBA" id="ARBA00009477"/>
    </source>
</evidence>
<dbReference type="HOGENOM" id="CLU_018816_14_4_9"/>
<dbReference type="PANTHER" id="PTHR30469">
    <property type="entry name" value="MULTIDRUG RESISTANCE PROTEIN MDTA"/>
    <property type="match status" value="1"/>
</dbReference>
<dbReference type="Pfam" id="PF25917">
    <property type="entry name" value="BSH_RND"/>
    <property type="match status" value="1"/>
</dbReference>
<dbReference type="Proteomes" id="UP000008457">
    <property type="component" value="Chromosome"/>
</dbReference>
<dbReference type="AlphaFoldDB" id="F3ZZN4"/>
<dbReference type="FunFam" id="2.40.420.20:FF:000006">
    <property type="entry name" value="RND family efflux transporter MFP subunit"/>
    <property type="match status" value="1"/>
</dbReference>
<name>F3ZZN4_MAHA5</name>
<dbReference type="PROSITE" id="PS51257">
    <property type="entry name" value="PROKAR_LIPOPROTEIN"/>
    <property type="match status" value="1"/>
</dbReference>
<evidence type="ECO:0000313" key="12">
    <source>
        <dbReference type="Proteomes" id="UP000008457"/>
    </source>
</evidence>
<dbReference type="GO" id="GO:1990281">
    <property type="term" value="C:efflux pump complex"/>
    <property type="evidence" value="ECO:0007669"/>
    <property type="project" value="TreeGrafter"/>
</dbReference>
<feature type="domain" description="CusB-like beta-barrel" evidence="9">
    <location>
        <begin position="292"/>
        <end position="363"/>
    </location>
</feature>
<dbReference type="Pfam" id="PF25954">
    <property type="entry name" value="Beta-barrel_RND_2"/>
    <property type="match status" value="1"/>
</dbReference>
<keyword evidence="7" id="KW-0732">Signal</keyword>
<dbReference type="FunFam" id="2.40.30.170:FF:000010">
    <property type="entry name" value="Efflux RND transporter periplasmic adaptor subunit"/>
    <property type="match status" value="1"/>
</dbReference>
<dbReference type="STRING" id="697281.Mahau_1679"/>
<dbReference type="GO" id="GO:0015562">
    <property type="term" value="F:efflux transmembrane transporter activity"/>
    <property type="evidence" value="ECO:0007669"/>
    <property type="project" value="TreeGrafter"/>
</dbReference>
<feature type="domain" description="Multidrug resistance protein MdtA-like barrel-sandwich hybrid" evidence="8">
    <location>
        <begin position="70"/>
        <end position="280"/>
    </location>
</feature>
<evidence type="ECO:0000259" key="8">
    <source>
        <dbReference type="Pfam" id="PF25917"/>
    </source>
</evidence>
<dbReference type="Gene3D" id="2.40.420.20">
    <property type="match status" value="1"/>
</dbReference>
<evidence type="ECO:0000259" key="10">
    <source>
        <dbReference type="Pfam" id="PF25989"/>
    </source>
</evidence>
<feature type="chain" id="PRO_5039360299" evidence="7">
    <location>
        <begin position="24"/>
        <end position="440"/>
    </location>
</feature>
<dbReference type="RefSeq" id="WP_013781288.1">
    <property type="nucleotide sequence ID" value="NC_015520.1"/>
</dbReference>
<dbReference type="Gene3D" id="2.40.30.170">
    <property type="match status" value="1"/>
</dbReference>
<evidence type="ECO:0000256" key="6">
    <source>
        <dbReference type="SAM" id="Coils"/>
    </source>
</evidence>
<keyword evidence="12" id="KW-1185">Reference proteome</keyword>
<evidence type="ECO:0000256" key="7">
    <source>
        <dbReference type="SAM" id="SignalP"/>
    </source>
</evidence>
<feature type="domain" description="YknX-like C-terminal permuted SH3-like" evidence="10">
    <location>
        <begin position="370"/>
        <end position="437"/>
    </location>
</feature>
<evidence type="ECO:0000256" key="3">
    <source>
        <dbReference type="ARBA" id="ARBA00022833"/>
    </source>
</evidence>
<dbReference type="InterPro" id="IPR058637">
    <property type="entry name" value="YknX-like_C"/>
</dbReference>
<evidence type="ECO:0000256" key="2">
    <source>
        <dbReference type="ARBA" id="ARBA00022448"/>
    </source>
</evidence>
<dbReference type="GO" id="GO:0046686">
    <property type="term" value="P:response to cadmium ion"/>
    <property type="evidence" value="ECO:0007669"/>
    <property type="project" value="UniProtKB-KW"/>
</dbReference>
<keyword evidence="4" id="KW-0105">Cadmium resistance</keyword>
<evidence type="ECO:0000313" key="11">
    <source>
        <dbReference type="EMBL" id="AEE96860.1"/>
    </source>
</evidence>
<dbReference type="OrthoDB" id="5392603at2"/>
<proteinExistence type="inferred from homology"/>
<dbReference type="InterPro" id="IPR006143">
    <property type="entry name" value="RND_pump_MFP"/>
</dbReference>
<dbReference type="InterPro" id="IPR058625">
    <property type="entry name" value="MdtA-like_BSH"/>
</dbReference>
<gene>
    <name evidence="11" type="ordered locus">Mahau_1679</name>
</gene>
<keyword evidence="3" id="KW-0862">Zinc</keyword>
<evidence type="ECO:0000259" key="9">
    <source>
        <dbReference type="Pfam" id="PF25954"/>
    </source>
</evidence>
<dbReference type="Gene3D" id="2.40.50.100">
    <property type="match status" value="1"/>
</dbReference>
<comment type="function">
    <text evidence="5">CzcA and CzcB together would act in zinc efflux nearly as effectively as the complete czc efflux system (CzcABC). The CzcB protein is thought to funnel zinc cations to the CzcA transport protein.</text>
</comment>
<protein>
    <submittedName>
        <fullName evidence="11">Efflux transporter, RND family, MFP subunit</fullName>
    </submittedName>
</protein>
<keyword evidence="2" id="KW-0813">Transport</keyword>
<dbReference type="SUPFAM" id="SSF111369">
    <property type="entry name" value="HlyD-like secretion proteins"/>
    <property type="match status" value="2"/>
</dbReference>
<accession>F3ZZN4</accession>
<dbReference type="KEGG" id="mas:Mahau_1679"/>
<sequence length="440" mass="47401">MNSSIKWVSIAAATLVTVGLLMTGCSDQPQTSTQDQQKNAAVAVSVQKVALGSVGNSREYTARLKPIQDVMIIPKLPGKVTAIPVEIGDAVKKGDLLLELDTSDIQPQIDQAQAAYNVAKINVNDTKKKKEDLDNMEKKLKDQQNSLTSQQKQLNDTVKQLQSQLNDLKKQLASAPDERVKAQLQSTIDALESQLSKAQDGLSSVNEALKAVQTQISSIATSKMQIPSDELLNAQLKQAEAALNLAKHQLTNTKIYAPIDGIVASVNVDEGEMVAQTTLPMNVIDVSKLLMDIQVAEADISKIQKGQSVNIKVDAVPDQTYNGTVTMISPTPDPRSQNYPVSIQIDNKGNYLKAGMFARAELAVDKKTDVIVVPSTAVLDENGIKVVYVADGGKAQKQQVEIGMDDGKMVEIKKGLDVGQNIVVEGQQYLTDGADITIAE</sequence>
<reference evidence="11 12" key="2">
    <citation type="journal article" date="2011" name="Stand. Genomic Sci.">
        <title>Complete genome sequence of Mahella australiensis type strain (50-1 BON).</title>
        <authorList>
            <person name="Sikorski J."/>
            <person name="Teshima H."/>
            <person name="Nolan M."/>
            <person name="Lucas S."/>
            <person name="Hammon N."/>
            <person name="Deshpande S."/>
            <person name="Cheng J.F."/>
            <person name="Pitluck S."/>
            <person name="Liolios K."/>
            <person name="Pagani I."/>
            <person name="Ivanova N."/>
            <person name="Huntemann M."/>
            <person name="Mavromatis K."/>
            <person name="Ovchinikova G."/>
            <person name="Pati A."/>
            <person name="Tapia R."/>
            <person name="Han C."/>
            <person name="Goodwin L."/>
            <person name="Chen A."/>
            <person name="Palaniappan K."/>
            <person name="Land M."/>
            <person name="Hauser L."/>
            <person name="Ngatchou-Djao O.D."/>
            <person name="Rohde M."/>
            <person name="Pukall R."/>
            <person name="Spring S."/>
            <person name="Abt B."/>
            <person name="Goker M."/>
            <person name="Detter J.C."/>
            <person name="Woyke T."/>
            <person name="Bristow J."/>
            <person name="Markowitz V."/>
            <person name="Hugenholtz P."/>
            <person name="Eisen J.A."/>
            <person name="Kyrpides N.C."/>
            <person name="Klenk H.P."/>
            <person name="Lapidus A."/>
        </authorList>
    </citation>
    <scope>NUCLEOTIDE SEQUENCE [LARGE SCALE GENOMIC DNA]</scope>
    <source>
        <strain evidence="12">DSM 15567 / CIP 107919 / 50-1 BON</strain>
    </source>
</reference>
<reference evidence="12" key="1">
    <citation type="submission" date="2010-11" db="EMBL/GenBank/DDBJ databases">
        <title>The complete genome of Mahella australiensis DSM 15567.</title>
        <authorList>
            <consortium name="US DOE Joint Genome Institute (JGI-PGF)"/>
            <person name="Lucas S."/>
            <person name="Copeland A."/>
            <person name="Lapidus A."/>
            <person name="Bruce D."/>
            <person name="Goodwin L."/>
            <person name="Pitluck S."/>
            <person name="Kyrpides N."/>
            <person name="Mavromatis K."/>
            <person name="Pagani I."/>
            <person name="Ivanova N."/>
            <person name="Teshima H."/>
            <person name="Brettin T."/>
            <person name="Detter J.C."/>
            <person name="Han C."/>
            <person name="Tapia R."/>
            <person name="Land M."/>
            <person name="Hauser L."/>
            <person name="Markowitz V."/>
            <person name="Cheng J.-F."/>
            <person name="Hugenholtz P."/>
            <person name="Woyke T."/>
            <person name="Wu D."/>
            <person name="Spring S."/>
            <person name="Pukall R."/>
            <person name="Steenblock K."/>
            <person name="Schneider S."/>
            <person name="Klenk H.-P."/>
            <person name="Eisen J.A."/>
        </authorList>
    </citation>
    <scope>NUCLEOTIDE SEQUENCE [LARGE SCALE GENOMIC DNA]</scope>
    <source>
        <strain evidence="12">DSM 15567 / CIP 107919 / 50-1 BON</strain>
    </source>
</reference>
<dbReference type="Gene3D" id="1.10.287.1490">
    <property type="match status" value="1"/>
</dbReference>